<gene>
    <name evidence="2" type="ORF">PACLA_8A046031</name>
</gene>
<name>A0A7D9MKP9_PARCT</name>
<sequence length="86" mass="9118">PGKRKGNPGIRVFNVAKKTSTVVNLPATISDSGEDAEVDNVATDSSQQISDSGSPTESFELSNDGTDDVNENEREPSANNANMTYQ</sequence>
<dbReference type="EMBL" id="CACRXK020042028">
    <property type="protein sequence ID" value="CAB4045798.1"/>
    <property type="molecule type" value="Genomic_DNA"/>
</dbReference>
<comment type="caution">
    <text evidence="2">The sequence shown here is derived from an EMBL/GenBank/DDBJ whole genome shotgun (WGS) entry which is preliminary data.</text>
</comment>
<reference evidence="2" key="1">
    <citation type="submission" date="2020-04" db="EMBL/GenBank/DDBJ databases">
        <authorList>
            <person name="Alioto T."/>
            <person name="Alioto T."/>
            <person name="Gomez Garrido J."/>
        </authorList>
    </citation>
    <scope>NUCLEOTIDE SEQUENCE</scope>
    <source>
        <strain evidence="2">A484AB</strain>
    </source>
</reference>
<proteinExistence type="predicted"/>
<evidence type="ECO:0000256" key="1">
    <source>
        <dbReference type="SAM" id="MobiDB-lite"/>
    </source>
</evidence>
<feature type="non-terminal residue" evidence="2">
    <location>
        <position position="1"/>
    </location>
</feature>
<accession>A0A7D9MKP9</accession>
<keyword evidence="3" id="KW-1185">Reference proteome</keyword>
<dbReference type="Proteomes" id="UP001152795">
    <property type="component" value="Unassembled WGS sequence"/>
</dbReference>
<evidence type="ECO:0000313" key="2">
    <source>
        <dbReference type="EMBL" id="CAB4045798.1"/>
    </source>
</evidence>
<organism evidence="2 3">
    <name type="scientific">Paramuricea clavata</name>
    <name type="common">Red gorgonian</name>
    <name type="synonym">Violescent sea-whip</name>
    <dbReference type="NCBI Taxonomy" id="317549"/>
    <lineage>
        <taxon>Eukaryota</taxon>
        <taxon>Metazoa</taxon>
        <taxon>Cnidaria</taxon>
        <taxon>Anthozoa</taxon>
        <taxon>Octocorallia</taxon>
        <taxon>Malacalcyonacea</taxon>
        <taxon>Plexauridae</taxon>
        <taxon>Paramuricea</taxon>
    </lineage>
</organism>
<dbReference type="AlphaFoldDB" id="A0A7D9MKP9"/>
<evidence type="ECO:0000313" key="3">
    <source>
        <dbReference type="Proteomes" id="UP001152795"/>
    </source>
</evidence>
<feature type="compositionally biased region" description="Polar residues" evidence="1">
    <location>
        <begin position="42"/>
        <end position="64"/>
    </location>
</feature>
<feature type="non-terminal residue" evidence="2">
    <location>
        <position position="86"/>
    </location>
</feature>
<protein>
    <submittedName>
        <fullName evidence="2">Uncharacterized protein</fullName>
    </submittedName>
</protein>
<feature type="region of interest" description="Disordered" evidence="1">
    <location>
        <begin position="27"/>
        <end position="86"/>
    </location>
</feature>
<feature type="compositionally biased region" description="Polar residues" evidence="1">
    <location>
        <begin position="77"/>
        <end position="86"/>
    </location>
</feature>